<dbReference type="Proteomes" id="UP001138709">
    <property type="component" value="Unassembled WGS sequence"/>
</dbReference>
<proteinExistence type="predicted"/>
<gene>
    <name evidence="1" type="ORF">GXW74_25510</name>
</gene>
<accession>A0A9X9XJH1</accession>
<dbReference type="EMBL" id="JAAEDL010000044">
    <property type="protein sequence ID" value="MBR0683857.1"/>
    <property type="molecule type" value="Genomic_DNA"/>
</dbReference>
<keyword evidence="2" id="KW-1185">Reference proteome</keyword>
<protein>
    <submittedName>
        <fullName evidence="1">Uncharacterized protein</fullName>
    </submittedName>
</protein>
<name>A0A9X9XJH1_9PROT</name>
<reference evidence="1" key="1">
    <citation type="submission" date="2020-01" db="EMBL/GenBank/DDBJ databases">
        <authorList>
            <person name="Rat A."/>
        </authorList>
    </citation>
    <scope>NUCLEOTIDE SEQUENCE</scope>
    <source>
        <strain evidence="1">LMG 31228</strain>
    </source>
</reference>
<sequence>MDPAILTAATGLIGSLVGAASSIATTWIAQRGHDQAQLRAQEAKAREVLYAEFIAEVSRRLVDALGNQAESLEVMVGLHASLGRMRLMSSREVINCAERLIQLVGDTYASPKKVTFEQVMEMGRSGVGDPLEDFGEACRVELRALRGLSLAPWTGGGAPE</sequence>
<comment type="caution">
    <text evidence="1">The sequence shown here is derived from an EMBL/GenBank/DDBJ whole genome shotgun (WGS) entry which is preliminary data.</text>
</comment>
<reference evidence="1" key="2">
    <citation type="journal article" date="2021" name="Syst. Appl. Microbiol.">
        <title>Roseomonas hellenica sp. nov., isolated from roots of wild-growing Alkanna tinctoria.</title>
        <authorList>
            <person name="Rat A."/>
            <person name="Naranjo H.D."/>
            <person name="Lebbe L."/>
            <person name="Cnockaert M."/>
            <person name="Krigas N."/>
            <person name="Grigoriadou K."/>
            <person name="Maloupa E."/>
            <person name="Willems A."/>
        </authorList>
    </citation>
    <scope>NUCLEOTIDE SEQUENCE</scope>
    <source>
        <strain evidence="1">LMG 31228</strain>
    </source>
</reference>
<evidence type="ECO:0000313" key="1">
    <source>
        <dbReference type="EMBL" id="MBR0683857.1"/>
    </source>
</evidence>
<evidence type="ECO:0000313" key="2">
    <source>
        <dbReference type="Proteomes" id="UP001138709"/>
    </source>
</evidence>
<organism evidence="1 2">
    <name type="scientific">Neoroseomonas eburnea</name>
    <dbReference type="NCBI Taxonomy" id="1346889"/>
    <lineage>
        <taxon>Bacteria</taxon>
        <taxon>Pseudomonadati</taxon>
        <taxon>Pseudomonadota</taxon>
        <taxon>Alphaproteobacteria</taxon>
        <taxon>Acetobacterales</taxon>
        <taxon>Acetobacteraceae</taxon>
        <taxon>Neoroseomonas</taxon>
    </lineage>
</organism>
<dbReference type="RefSeq" id="WP_211849441.1">
    <property type="nucleotide sequence ID" value="NZ_JAAEDL010000044.1"/>
</dbReference>
<dbReference type="AlphaFoldDB" id="A0A9X9XJH1"/>